<evidence type="ECO:0000256" key="3">
    <source>
        <dbReference type="ARBA" id="ARBA00022448"/>
    </source>
</evidence>
<name>A0ABU8PFB6_9HYPH</name>
<keyword evidence="3" id="KW-0813">Transport</keyword>
<evidence type="ECO:0000256" key="1">
    <source>
        <dbReference type="ARBA" id="ARBA00004418"/>
    </source>
</evidence>
<evidence type="ECO:0000256" key="4">
    <source>
        <dbReference type="ARBA" id="ARBA00022729"/>
    </source>
</evidence>
<accession>A0ABU8PFB6</accession>
<dbReference type="CDD" id="cd08498">
    <property type="entry name" value="PBP2_NikA_DppA_OppA_like_2"/>
    <property type="match status" value="1"/>
</dbReference>
<dbReference type="Gene3D" id="3.40.190.10">
    <property type="entry name" value="Periplasmic binding protein-like II"/>
    <property type="match status" value="1"/>
</dbReference>
<dbReference type="PIRSF" id="PIRSF002741">
    <property type="entry name" value="MppA"/>
    <property type="match status" value="1"/>
</dbReference>
<dbReference type="Proteomes" id="UP001375812">
    <property type="component" value="Unassembled WGS sequence"/>
</dbReference>
<keyword evidence="5" id="KW-0574">Periplasm</keyword>
<feature type="domain" description="Solute-binding protein family 5" evidence="6">
    <location>
        <begin position="31"/>
        <end position="403"/>
    </location>
</feature>
<evidence type="ECO:0000256" key="2">
    <source>
        <dbReference type="ARBA" id="ARBA00005695"/>
    </source>
</evidence>
<dbReference type="PROSITE" id="PS01040">
    <property type="entry name" value="SBP_BACTERIAL_5"/>
    <property type="match status" value="1"/>
</dbReference>
<sequence length="490" mass="53682">MDPHFMWSNSNAAYYVQTYGYLLQPDEKAQMQPMLAKSWKAVDDTTWEFQLREDAKFHDDTPVTAEDVVASFNRAANLPGAAAPYAGAIAGIKAVTAPNPFLVRITTHGPLPPLPYQAAQIPIIPKRIAASASTSDFSNLSAAMGAGPYKFSAYVPGDHLVVERFDGYFGPKPEWDKVTFKFITDNASRTAALLAGSVDVADAVATADVKRLREDPNISVHSGTSDRVIYMAMDTERDQSPFVTDKNGVPLEHNPFKDIRVRQAITHAINRQAIVDRVMDGLAVPASQMVPPGFGGYNPDIQVPTYNRELARKLLAEAGYPDGFGLTIHCPNDHYVNDARVCQAVGQQLAQINLKVKVETLPRNVYFPKILDHKGERFSFFMFGWGSSSGGEAEALWQIMHSYEPGKQLGAVNSGHYSNSKLDAMVEEALKVLDVSKRHALEQKAMAVAMDDIATIPLHYQAVVVATRKGLDYRIHADESTLATAVSTSP</sequence>
<dbReference type="Gene3D" id="3.10.105.10">
    <property type="entry name" value="Dipeptide-binding Protein, Domain 3"/>
    <property type="match status" value="1"/>
</dbReference>
<dbReference type="InterPro" id="IPR023765">
    <property type="entry name" value="SBP_5_CS"/>
</dbReference>
<dbReference type="SUPFAM" id="SSF53850">
    <property type="entry name" value="Periplasmic binding protein-like II"/>
    <property type="match status" value="1"/>
</dbReference>
<comment type="subcellular location">
    <subcellularLocation>
        <location evidence="1">Periplasm</location>
    </subcellularLocation>
</comment>
<evidence type="ECO:0000313" key="8">
    <source>
        <dbReference type="Proteomes" id="UP001375812"/>
    </source>
</evidence>
<evidence type="ECO:0000256" key="5">
    <source>
        <dbReference type="ARBA" id="ARBA00022764"/>
    </source>
</evidence>
<reference evidence="7 8" key="1">
    <citation type="submission" date="2023-12" db="EMBL/GenBank/DDBJ databases">
        <title>Gut-associated functions are favored during microbiome assembly across C. elegans life.</title>
        <authorList>
            <person name="Zimmermann J."/>
        </authorList>
    </citation>
    <scope>NUCLEOTIDE SEQUENCE [LARGE SCALE GENOMIC DNA]</scope>
    <source>
        <strain evidence="7 8">MYb71</strain>
    </source>
</reference>
<comment type="similarity">
    <text evidence="2">Belongs to the bacterial solute-binding protein 5 family.</text>
</comment>
<dbReference type="Gene3D" id="3.90.76.10">
    <property type="entry name" value="Dipeptide-binding Protein, Domain 1"/>
    <property type="match status" value="1"/>
</dbReference>
<protein>
    <submittedName>
        <fullName evidence="7">ABC transporter substrate-binding protein</fullName>
    </submittedName>
</protein>
<keyword evidence="4" id="KW-0732">Signal</keyword>
<dbReference type="PANTHER" id="PTHR30290:SF9">
    <property type="entry name" value="OLIGOPEPTIDE-BINDING PROTEIN APPA"/>
    <property type="match status" value="1"/>
</dbReference>
<dbReference type="Pfam" id="PF00496">
    <property type="entry name" value="SBP_bac_5"/>
    <property type="match status" value="1"/>
</dbReference>
<keyword evidence="8" id="KW-1185">Reference proteome</keyword>
<dbReference type="PANTHER" id="PTHR30290">
    <property type="entry name" value="PERIPLASMIC BINDING COMPONENT OF ABC TRANSPORTER"/>
    <property type="match status" value="1"/>
</dbReference>
<dbReference type="RefSeq" id="WP_181153395.1">
    <property type="nucleotide sequence ID" value="NZ_JBBGZH010000002.1"/>
</dbReference>
<organism evidence="7 8">
    <name type="scientific">Ochrobactrum vermis</name>
    <dbReference type="NCBI Taxonomy" id="1827297"/>
    <lineage>
        <taxon>Bacteria</taxon>
        <taxon>Pseudomonadati</taxon>
        <taxon>Pseudomonadota</taxon>
        <taxon>Alphaproteobacteria</taxon>
        <taxon>Hyphomicrobiales</taxon>
        <taxon>Brucellaceae</taxon>
        <taxon>Brucella/Ochrobactrum group</taxon>
        <taxon>Ochrobactrum</taxon>
    </lineage>
</organism>
<dbReference type="EMBL" id="JBBGZH010000002">
    <property type="protein sequence ID" value="MEJ5020929.1"/>
    <property type="molecule type" value="Genomic_DNA"/>
</dbReference>
<comment type="caution">
    <text evidence="7">The sequence shown here is derived from an EMBL/GenBank/DDBJ whole genome shotgun (WGS) entry which is preliminary data.</text>
</comment>
<evidence type="ECO:0000313" key="7">
    <source>
        <dbReference type="EMBL" id="MEJ5020929.1"/>
    </source>
</evidence>
<dbReference type="InterPro" id="IPR030678">
    <property type="entry name" value="Peptide/Ni-bd"/>
</dbReference>
<dbReference type="InterPro" id="IPR039424">
    <property type="entry name" value="SBP_5"/>
</dbReference>
<dbReference type="InterPro" id="IPR000914">
    <property type="entry name" value="SBP_5_dom"/>
</dbReference>
<evidence type="ECO:0000259" key="6">
    <source>
        <dbReference type="Pfam" id="PF00496"/>
    </source>
</evidence>
<gene>
    <name evidence="7" type="ORF">WH297_14480</name>
</gene>
<proteinExistence type="inferred from homology"/>